<accession>A0A1I8JNU1</accession>
<protein>
    <submittedName>
        <fullName evidence="4">Protein kinase domain-containing protein</fullName>
    </submittedName>
</protein>
<dbReference type="InterPro" id="IPR008266">
    <property type="entry name" value="Tyr_kinase_AS"/>
</dbReference>
<dbReference type="GO" id="GO:0005886">
    <property type="term" value="C:plasma membrane"/>
    <property type="evidence" value="ECO:0007669"/>
    <property type="project" value="TreeGrafter"/>
</dbReference>
<dbReference type="GO" id="GO:0005524">
    <property type="term" value="F:ATP binding"/>
    <property type="evidence" value="ECO:0007669"/>
    <property type="project" value="InterPro"/>
</dbReference>
<keyword evidence="1" id="KW-1133">Transmembrane helix</keyword>
<dbReference type="Proteomes" id="UP000095280">
    <property type="component" value="Unplaced"/>
</dbReference>
<keyword evidence="3" id="KW-1185">Reference proteome</keyword>
<dbReference type="AlphaFoldDB" id="A0A1I8JNU1"/>
<dbReference type="GO" id="GO:0007169">
    <property type="term" value="P:cell surface receptor protein tyrosine kinase signaling pathway"/>
    <property type="evidence" value="ECO:0007669"/>
    <property type="project" value="TreeGrafter"/>
</dbReference>
<dbReference type="FunFam" id="1.10.510.10:FF:001927">
    <property type="entry name" value="Receptor protein-tyrosine kinase"/>
    <property type="match status" value="1"/>
</dbReference>
<dbReference type="InterPro" id="IPR001245">
    <property type="entry name" value="Ser-Thr/Tyr_kinase_cat_dom"/>
</dbReference>
<keyword evidence="1" id="KW-0472">Membrane</keyword>
<dbReference type="PANTHER" id="PTHR24416:SF631">
    <property type="entry name" value="SERINE_THREONINE_TYROSINE KINASE 1"/>
    <property type="match status" value="1"/>
</dbReference>
<dbReference type="Gene3D" id="1.10.510.10">
    <property type="entry name" value="Transferase(Phosphotransferase) domain 1"/>
    <property type="match status" value="1"/>
</dbReference>
<evidence type="ECO:0000313" key="3">
    <source>
        <dbReference type="Proteomes" id="UP000095280"/>
    </source>
</evidence>
<dbReference type="GO" id="GO:0004714">
    <property type="term" value="F:transmembrane receptor protein tyrosine kinase activity"/>
    <property type="evidence" value="ECO:0007669"/>
    <property type="project" value="TreeGrafter"/>
</dbReference>
<dbReference type="SMART" id="SM00219">
    <property type="entry name" value="TyrKc"/>
    <property type="match status" value="1"/>
</dbReference>
<dbReference type="SUPFAM" id="SSF56112">
    <property type="entry name" value="Protein kinase-like (PK-like)"/>
    <property type="match status" value="1"/>
</dbReference>
<feature type="transmembrane region" description="Helical" evidence="1">
    <location>
        <begin position="454"/>
        <end position="476"/>
    </location>
</feature>
<proteinExistence type="predicted"/>
<feature type="transmembrane region" description="Helical" evidence="1">
    <location>
        <begin position="308"/>
        <end position="328"/>
    </location>
</feature>
<evidence type="ECO:0000313" key="4">
    <source>
        <dbReference type="WBParaSite" id="snap_masked-unitig_23800-processed-gene-0.0-mRNA-1"/>
    </source>
</evidence>
<feature type="domain" description="Protein kinase" evidence="2">
    <location>
        <begin position="1"/>
        <end position="273"/>
    </location>
</feature>
<organism evidence="3 4">
    <name type="scientific">Macrostomum lignano</name>
    <dbReference type="NCBI Taxonomy" id="282301"/>
    <lineage>
        <taxon>Eukaryota</taxon>
        <taxon>Metazoa</taxon>
        <taxon>Spiralia</taxon>
        <taxon>Lophotrochozoa</taxon>
        <taxon>Platyhelminthes</taxon>
        <taxon>Rhabditophora</taxon>
        <taxon>Macrostomorpha</taxon>
        <taxon>Macrostomida</taxon>
        <taxon>Macrostomidae</taxon>
        <taxon>Macrostomum</taxon>
    </lineage>
</organism>
<dbReference type="InterPro" id="IPR000719">
    <property type="entry name" value="Prot_kinase_dom"/>
</dbReference>
<dbReference type="GO" id="GO:0043235">
    <property type="term" value="C:receptor complex"/>
    <property type="evidence" value="ECO:0007669"/>
    <property type="project" value="TreeGrafter"/>
</dbReference>
<keyword evidence="1" id="KW-0812">Transmembrane</keyword>
<feature type="transmembrane region" description="Helical" evidence="1">
    <location>
        <begin position="482"/>
        <end position="511"/>
    </location>
</feature>
<dbReference type="WBParaSite" id="snap_masked-unitig_23800-processed-gene-0.0-mRNA-1">
    <property type="protein sequence ID" value="snap_masked-unitig_23800-processed-gene-0.0-mRNA-1"/>
    <property type="gene ID" value="snap_masked-unitig_23800-processed-gene-0.0"/>
</dbReference>
<dbReference type="PROSITE" id="PS00109">
    <property type="entry name" value="PROTEIN_KINASE_TYR"/>
    <property type="match status" value="1"/>
</dbReference>
<dbReference type="InterPro" id="IPR050122">
    <property type="entry name" value="RTK"/>
</dbReference>
<evidence type="ECO:0000259" key="2">
    <source>
        <dbReference type="PROSITE" id="PS50011"/>
    </source>
</evidence>
<dbReference type="PRINTS" id="PR00109">
    <property type="entry name" value="TYRKINASE"/>
</dbReference>
<sequence>TRRADFYPLDLLVQHYRNDADGLCCELVKGVDVSQESSSPSLSIPISSRHFQASKRRSTNSRDFIELLWQDGQPMLVTELLSKGSLLNYLRSRGQTVIMPENQIQFCPILMQQCIARDATCKSDPNAHRSRFPETSAAGMAYLAGKQLVHRDLAARNILLDDDCRAKRRSEQLPVPRSEYLLKWTAPECVKDHAKFSTKSDVWSFAVLLWEIYTFGRMPYPRIKTDQVLKHVLNGYRMEMPERCPSDVYKLMRRCWELTPEQRPNFDEIAPLVAGCAAGAGASGAGAGALVLARLWCWPLGASGAGRLLVLALCAGALVLVLWCGAFWCWRLWAGASGAGASGAGASGAGASGAWRACWCWRLWCWRLWCCASGAASGGWRPGAGACWLAPLCCWRLWCWRLWCWRLVLAPLVLAPLVLALWCWRWCWRLWCWRPGAGASGLGSGAGASGAGRLWCALAPLVLAPLVLVLAPLVLAPLVLRLLVLAPLVLAPLVLAACCAGALVAGALVLALWCWRPLVLALWLLAPLVGASVLTTMI</sequence>
<dbReference type="Pfam" id="PF07714">
    <property type="entry name" value="PK_Tyr_Ser-Thr"/>
    <property type="match status" value="1"/>
</dbReference>
<evidence type="ECO:0000256" key="1">
    <source>
        <dbReference type="SAM" id="Phobius"/>
    </source>
</evidence>
<dbReference type="PROSITE" id="PS50011">
    <property type="entry name" value="PROTEIN_KINASE_DOM"/>
    <property type="match status" value="1"/>
</dbReference>
<dbReference type="InterPro" id="IPR011009">
    <property type="entry name" value="Kinase-like_dom_sf"/>
</dbReference>
<feature type="transmembrane region" description="Helical" evidence="1">
    <location>
        <begin position="518"/>
        <end position="537"/>
    </location>
</feature>
<dbReference type="PANTHER" id="PTHR24416">
    <property type="entry name" value="TYROSINE-PROTEIN KINASE RECEPTOR"/>
    <property type="match status" value="1"/>
</dbReference>
<feature type="transmembrane region" description="Helical" evidence="1">
    <location>
        <begin position="405"/>
        <end position="424"/>
    </location>
</feature>
<name>A0A1I8JNU1_9PLAT</name>
<reference evidence="4" key="1">
    <citation type="submission" date="2016-11" db="UniProtKB">
        <authorList>
            <consortium name="WormBaseParasite"/>
        </authorList>
    </citation>
    <scope>IDENTIFICATION</scope>
</reference>
<dbReference type="InterPro" id="IPR020635">
    <property type="entry name" value="Tyr_kinase_cat_dom"/>
</dbReference>
<feature type="transmembrane region" description="Helical" evidence="1">
    <location>
        <begin position="272"/>
        <end position="296"/>
    </location>
</feature>